<accession>A5CYS7</accession>
<evidence type="ECO:0000313" key="3">
    <source>
        <dbReference type="Proteomes" id="UP000006556"/>
    </source>
</evidence>
<dbReference type="Proteomes" id="UP000006556">
    <property type="component" value="Chromosome"/>
</dbReference>
<keyword evidence="3" id="KW-1185">Reference proteome</keyword>
<evidence type="ECO:0000256" key="1">
    <source>
        <dbReference type="SAM" id="Phobius"/>
    </source>
</evidence>
<evidence type="ECO:0000313" key="2">
    <source>
        <dbReference type="EMBL" id="BAF60844.1"/>
    </source>
</evidence>
<feature type="transmembrane region" description="Helical" evidence="1">
    <location>
        <begin position="6"/>
        <end position="27"/>
    </location>
</feature>
<dbReference type="AlphaFoldDB" id="A5CYS7"/>
<proteinExistence type="predicted"/>
<organism evidence="2 3">
    <name type="scientific">Pelotomaculum thermopropionicum (strain DSM 13744 / JCM 10971 / SI)</name>
    <dbReference type="NCBI Taxonomy" id="370438"/>
    <lineage>
        <taxon>Bacteria</taxon>
        <taxon>Bacillati</taxon>
        <taxon>Bacillota</taxon>
        <taxon>Clostridia</taxon>
        <taxon>Eubacteriales</taxon>
        <taxon>Desulfotomaculaceae</taxon>
        <taxon>Pelotomaculum</taxon>
    </lineage>
</organism>
<keyword evidence="1" id="KW-0472">Membrane</keyword>
<name>A5CYS7_PELTS</name>
<dbReference type="HOGENOM" id="CLU_3028224_0_0_9"/>
<dbReference type="STRING" id="370438.PTH_2663"/>
<sequence length="55" mass="6270">MSSLNGIVAASPFAFYLFFQKACFIIFRAIFRPFIYSLSCPALLKSFFMHQLPGL</sequence>
<reference evidence="3" key="1">
    <citation type="journal article" date="2008" name="Genome Res.">
        <title>The genome of Pelotomaculum thermopropionicum reveals niche-associated evolution in anaerobic microbiota.</title>
        <authorList>
            <person name="Kosaka T."/>
            <person name="Kato S."/>
            <person name="Shimoyama T."/>
            <person name="Ishii S."/>
            <person name="Abe T."/>
            <person name="Watanabe K."/>
        </authorList>
    </citation>
    <scope>NUCLEOTIDE SEQUENCE [LARGE SCALE GENOMIC DNA]</scope>
    <source>
        <strain evidence="3">DSM 13744 / JCM 10971 / SI</strain>
    </source>
</reference>
<gene>
    <name evidence="2" type="ordered locus">PTH_2663</name>
</gene>
<keyword evidence="1" id="KW-1133">Transmembrane helix</keyword>
<protein>
    <submittedName>
        <fullName evidence="2">Hypothetical membrane protein</fullName>
    </submittedName>
</protein>
<dbReference type="EMBL" id="AP009389">
    <property type="protein sequence ID" value="BAF60844.1"/>
    <property type="molecule type" value="Genomic_DNA"/>
</dbReference>
<dbReference type="KEGG" id="pth:PTH_2663"/>
<keyword evidence="1" id="KW-0812">Transmembrane</keyword>